<protein>
    <submittedName>
        <fullName evidence="1">Uncharacterized protein</fullName>
    </submittedName>
</protein>
<name>A0ABX4N4U4_9LEPT</name>
<comment type="caution">
    <text evidence="1">The sequence shown here is derived from an EMBL/GenBank/DDBJ whole genome shotgun (WGS) entry which is preliminary data.</text>
</comment>
<keyword evidence="2" id="KW-1185">Reference proteome</keyword>
<gene>
    <name evidence="1" type="ORF">CH378_18600</name>
</gene>
<accession>A0ABX4N4U4</accession>
<sequence>MYLKEGLRLNTPLDSKIYVKAIPLNSSNFEFIKDDVNNYTDAKVSKEEIEKLYNLDLKGKTGFLLMIGSRKRDSKSELLNLKLETKLNHCFPIEKIVFPYSFIVFDRLGLGILRPHIFSYPKYPIESYNWQYEPTASNVDIWTKETLRVLVFFSDRCVSKEENPLVVDISDPEKNQNSYSFKF</sequence>
<evidence type="ECO:0000313" key="2">
    <source>
        <dbReference type="Proteomes" id="UP000231919"/>
    </source>
</evidence>
<organism evidence="1 2">
    <name type="scientific">Leptospira kmetyi</name>
    <dbReference type="NCBI Taxonomy" id="408139"/>
    <lineage>
        <taxon>Bacteria</taxon>
        <taxon>Pseudomonadati</taxon>
        <taxon>Spirochaetota</taxon>
        <taxon>Spirochaetia</taxon>
        <taxon>Leptospirales</taxon>
        <taxon>Leptospiraceae</taxon>
        <taxon>Leptospira</taxon>
    </lineage>
</organism>
<dbReference type="Proteomes" id="UP000231919">
    <property type="component" value="Unassembled WGS sequence"/>
</dbReference>
<reference evidence="1 2" key="1">
    <citation type="submission" date="2017-07" db="EMBL/GenBank/DDBJ databases">
        <title>Leptospira spp. isolated from tropical soils.</title>
        <authorList>
            <person name="Thibeaux R."/>
            <person name="Iraola G."/>
            <person name="Ferres I."/>
            <person name="Bierque E."/>
            <person name="Girault D."/>
            <person name="Soupe-Gilbert M.-E."/>
            <person name="Picardeau M."/>
            <person name="Goarant C."/>
        </authorList>
    </citation>
    <scope>NUCLEOTIDE SEQUENCE [LARGE SCALE GENOMIC DNA]</scope>
    <source>
        <strain evidence="1 2">JW2-C-B1</strain>
    </source>
</reference>
<dbReference type="EMBL" id="NPDP01000042">
    <property type="protein sequence ID" value="PJZ28329.1"/>
    <property type="molecule type" value="Genomic_DNA"/>
</dbReference>
<evidence type="ECO:0000313" key="1">
    <source>
        <dbReference type="EMBL" id="PJZ28329.1"/>
    </source>
</evidence>
<proteinExistence type="predicted"/>